<reference evidence="2 3" key="2">
    <citation type="submission" date="2018-11" db="EMBL/GenBank/DDBJ databases">
        <authorList>
            <consortium name="Pathogen Informatics"/>
        </authorList>
    </citation>
    <scope>NUCLEOTIDE SEQUENCE [LARGE SCALE GENOMIC DNA]</scope>
</reference>
<evidence type="ECO:0000313" key="4">
    <source>
        <dbReference type="WBParaSite" id="ASIM_0000120201-mRNA-1"/>
    </source>
</evidence>
<proteinExistence type="predicted"/>
<accession>A0A0M3J108</accession>
<organism evidence="4">
    <name type="scientific">Anisakis simplex</name>
    <name type="common">Herring worm</name>
    <dbReference type="NCBI Taxonomy" id="6269"/>
    <lineage>
        <taxon>Eukaryota</taxon>
        <taxon>Metazoa</taxon>
        <taxon>Ecdysozoa</taxon>
        <taxon>Nematoda</taxon>
        <taxon>Chromadorea</taxon>
        <taxon>Rhabditida</taxon>
        <taxon>Spirurina</taxon>
        <taxon>Ascaridomorpha</taxon>
        <taxon>Ascaridoidea</taxon>
        <taxon>Anisakidae</taxon>
        <taxon>Anisakis</taxon>
        <taxon>Anisakis simplex complex</taxon>
    </lineage>
</organism>
<sequence length="62" mass="7102">MRSTTNFGLRSQATRLQGATNRPSRHPYRSSTFFGLWPRSRGLWVHETSGQPHLYATIPSDQ</sequence>
<name>A0A0M3J108_ANISI</name>
<dbReference type="WBParaSite" id="ASIM_0000120201-mRNA-1">
    <property type="protein sequence ID" value="ASIM_0000120201-mRNA-1"/>
    <property type="gene ID" value="ASIM_0000120201"/>
</dbReference>
<dbReference type="EMBL" id="UYRR01001013">
    <property type="protein sequence ID" value="VDK18404.1"/>
    <property type="molecule type" value="Genomic_DNA"/>
</dbReference>
<evidence type="ECO:0000256" key="1">
    <source>
        <dbReference type="SAM" id="MobiDB-lite"/>
    </source>
</evidence>
<dbReference type="AlphaFoldDB" id="A0A0M3J108"/>
<reference evidence="4" key="1">
    <citation type="submission" date="2017-02" db="UniProtKB">
        <authorList>
            <consortium name="WormBaseParasite"/>
        </authorList>
    </citation>
    <scope>IDENTIFICATION</scope>
</reference>
<evidence type="ECO:0000313" key="3">
    <source>
        <dbReference type="Proteomes" id="UP000267096"/>
    </source>
</evidence>
<dbReference type="Proteomes" id="UP000267096">
    <property type="component" value="Unassembled WGS sequence"/>
</dbReference>
<feature type="region of interest" description="Disordered" evidence="1">
    <location>
        <begin position="1"/>
        <end position="28"/>
    </location>
</feature>
<feature type="compositionally biased region" description="Polar residues" evidence="1">
    <location>
        <begin position="1"/>
        <end position="22"/>
    </location>
</feature>
<gene>
    <name evidence="2" type="ORF">ASIM_LOCUS1091</name>
</gene>
<evidence type="ECO:0000313" key="2">
    <source>
        <dbReference type="EMBL" id="VDK18404.1"/>
    </source>
</evidence>
<protein>
    <submittedName>
        <fullName evidence="2 4">Uncharacterized protein</fullName>
    </submittedName>
</protein>
<keyword evidence="3" id="KW-1185">Reference proteome</keyword>